<accession>A0ABU0IT87</accession>
<keyword evidence="3" id="KW-1185">Reference proteome</keyword>
<organism evidence="2 3">
    <name type="scientific">Caulobacter ginsengisoli</name>
    <dbReference type="NCBI Taxonomy" id="400775"/>
    <lineage>
        <taxon>Bacteria</taxon>
        <taxon>Pseudomonadati</taxon>
        <taxon>Pseudomonadota</taxon>
        <taxon>Alphaproteobacteria</taxon>
        <taxon>Caulobacterales</taxon>
        <taxon>Caulobacteraceae</taxon>
        <taxon>Caulobacter</taxon>
    </lineage>
</organism>
<dbReference type="Proteomes" id="UP001228905">
    <property type="component" value="Unassembled WGS sequence"/>
</dbReference>
<evidence type="ECO:0000313" key="3">
    <source>
        <dbReference type="Proteomes" id="UP001228905"/>
    </source>
</evidence>
<name>A0ABU0IT87_9CAUL</name>
<evidence type="ECO:0000256" key="1">
    <source>
        <dbReference type="SAM" id="SignalP"/>
    </source>
</evidence>
<feature type="signal peptide" evidence="1">
    <location>
        <begin position="1"/>
        <end position="19"/>
    </location>
</feature>
<gene>
    <name evidence="2" type="ORF">QO010_003005</name>
</gene>
<comment type="caution">
    <text evidence="2">The sequence shown here is derived from an EMBL/GenBank/DDBJ whole genome shotgun (WGS) entry which is preliminary data.</text>
</comment>
<feature type="chain" id="PRO_5047453915" description="DUF2939 domain-containing protein" evidence="1">
    <location>
        <begin position="20"/>
        <end position="172"/>
    </location>
</feature>
<keyword evidence="1" id="KW-0732">Signal</keyword>
<sequence length="172" mass="18558">MRKLLIPLLLAATTLSACATAERLDAAGDVHDLLVAIRDNDRATFNNHVDRKALKASIESRLVREAQKTDMDDKLKALTALLAPTLADVAGDALIQPKVFRGVANYYGYTPDKPIPGRLAIGAALKAMPDGRVCATKKKDGPCVLIFTREDGAWKLSGFEGDISDLRTKAAR</sequence>
<dbReference type="PROSITE" id="PS51257">
    <property type="entry name" value="PROKAR_LIPOPROTEIN"/>
    <property type="match status" value="1"/>
</dbReference>
<dbReference type="EMBL" id="JAUSVS010000006">
    <property type="protein sequence ID" value="MDQ0465218.1"/>
    <property type="molecule type" value="Genomic_DNA"/>
</dbReference>
<evidence type="ECO:0000313" key="2">
    <source>
        <dbReference type="EMBL" id="MDQ0465218.1"/>
    </source>
</evidence>
<proteinExistence type="predicted"/>
<dbReference type="InterPro" id="IPR021330">
    <property type="entry name" value="DUF2939"/>
</dbReference>
<reference evidence="2 3" key="1">
    <citation type="submission" date="2023-07" db="EMBL/GenBank/DDBJ databases">
        <title>Genomic Encyclopedia of Type Strains, Phase IV (KMG-IV): sequencing the most valuable type-strain genomes for metagenomic binning, comparative biology and taxonomic classification.</title>
        <authorList>
            <person name="Goeker M."/>
        </authorList>
    </citation>
    <scope>NUCLEOTIDE SEQUENCE [LARGE SCALE GENOMIC DNA]</scope>
    <source>
        <strain evidence="2 3">DSM 18695</strain>
    </source>
</reference>
<protein>
    <recommendedName>
        <fullName evidence="4">DUF2939 domain-containing protein</fullName>
    </recommendedName>
</protein>
<evidence type="ECO:0008006" key="4">
    <source>
        <dbReference type="Google" id="ProtNLM"/>
    </source>
</evidence>
<dbReference type="Pfam" id="PF11159">
    <property type="entry name" value="DUF2939"/>
    <property type="match status" value="1"/>
</dbReference>
<dbReference type="RefSeq" id="WP_307350437.1">
    <property type="nucleotide sequence ID" value="NZ_JAUSVS010000006.1"/>
</dbReference>